<evidence type="ECO:0000313" key="8">
    <source>
        <dbReference type="Proteomes" id="UP000712157"/>
    </source>
</evidence>
<dbReference type="Pfam" id="PF00528">
    <property type="entry name" value="BPD_transp_1"/>
    <property type="match status" value="1"/>
</dbReference>
<feature type="transmembrane region" description="Helical" evidence="5">
    <location>
        <begin position="58"/>
        <end position="79"/>
    </location>
</feature>
<dbReference type="Gene3D" id="1.10.3720.10">
    <property type="entry name" value="MetI-like"/>
    <property type="match status" value="1"/>
</dbReference>
<comment type="subcellular location">
    <subcellularLocation>
        <location evidence="5">Cell membrane</location>
        <topology evidence="5">Multi-pass membrane protein</topology>
    </subcellularLocation>
    <subcellularLocation>
        <location evidence="1">Membrane</location>
        <topology evidence="1">Multi-pass membrane protein</topology>
    </subcellularLocation>
</comment>
<sequence>MNAIEQWINETFSNVGVLSSIQVTFQMAVCSTAISALLGIPLGLLLEKHQFPGKRIVVRVNRTLMGVPPVVIGLLVYMLLMRRGPLGAFRWLFTIKGMVLAQTLIITPIICGMVYSYAVRTAPAIRNFAVTMGASPMQTNRLMLREMKNEIYFAILSGFGRSISEVGAVMLVGGNIKGNTRTMTTAISLLKSQGIFTEGVALGLILLLMAFLLQCLADFFRKEEISVEND</sequence>
<dbReference type="PROSITE" id="PS50928">
    <property type="entry name" value="ABC_TM1"/>
    <property type="match status" value="1"/>
</dbReference>
<evidence type="ECO:0000313" key="7">
    <source>
        <dbReference type="EMBL" id="MBU9735441.1"/>
    </source>
</evidence>
<dbReference type="PANTHER" id="PTHR43632:SF1">
    <property type="entry name" value="PERMEASE COMPONENT OF TUNGSTATE ABC TRANSPORTER"/>
    <property type="match status" value="1"/>
</dbReference>
<keyword evidence="5" id="KW-0813">Transport</keyword>
<feature type="domain" description="ABC transmembrane type-1" evidence="6">
    <location>
        <begin position="21"/>
        <end position="217"/>
    </location>
</feature>
<evidence type="ECO:0000256" key="1">
    <source>
        <dbReference type="ARBA" id="ARBA00004141"/>
    </source>
</evidence>
<proteinExistence type="inferred from homology"/>
<dbReference type="CDD" id="cd06261">
    <property type="entry name" value="TM_PBP2"/>
    <property type="match status" value="1"/>
</dbReference>
<dbReference type="PANTHER" id="PTHR43632">
    <property type="entry name" value="PERMEASE COMPONENT OF TUNGSTATE ABC TRANSPORTER"/>
    <property type="match status" value="1"/>
</dbReference>
<dbReference type="SUPFAM" id="SSF161098">
    <property type="entry name" value="MetI-like"/>
    <property type="match status" value="1"/>
</dbReference>
<name>A0A949K2P9_9FIRM</name>
<feature type="transmembrane region" description="Helical" evidence="5">
    <location>
        <begin position="99"/>
        <end position="118"/>
    </location>
</feature>
<dbReference type="GO" id="GO:0055085">
    <property type="term" value="P:transmembrane transport"/>
    <property type="evidence" value="ECO:0007669"/>
    <property type="project" value="InterPro"/>
</dbReference>
<protein>
    <submittedName>
        <fullName evidence="7">ABC transporter permease</fullName>
    </submittedName>
</protein>
<dbReference type="Proteomes" id="UP000712157">
    <property type="component" value="Unassembled WGS sequence"/>
</dbReference>
<comment type="similarity">
    <text evidence="5">Belongs to the binding-protein-dependent transport system permease family.</text>
</comment>
<feature type="transmembrane region" description="Helical" evidence="5">
    <location>
        <begin position="23"/>
        <end position="46"/>
    </location>
</feature>
<comment type="caution">
    <text evidence="7">The sequence shown here is derived from an EMBL/GenBank/DDBJ whole genome shotgun (WGS) entry which is preliminary data.</text>
</comment>
<feature type="transmembrane region" description="Helical" evidence="5">
    <location>
        <begin position="194"/>
        <end position="213"/>
    </location>
</feature>
<dbReference type="AlphaFoldDB" id="A0A949K2P9"/>
<dbReference type="InterPro" id="IPR000515">
    <property type="entry name" value="MetI-like"/>
</dbReference>
<dbReference type="InterPro" id="IPR049783">
    <property type="entry name" value="ABC_perm_TupB-like"/>
</dbReference>
<evidence type="ECO:0000256" key="2">
    <source>
        <dbReference type="ARBA" id="ARBA00022692"/>
    </source>
</evidence>
<evidence type="ECO:0000259" key="6">
    <source>
        <dbReference type="PROSITE" id="PS50928"/>
    </source>
</evidence>
<keyword evidence="8" id="KW-1185">Reference proteome</keyword>
<keyword evidence="3 5" id="KW-1133">Transmembrane helix</keyword>
<evidence type="ECO:0000256" key="5">
    <source>
        <dbReference type="RuleBase" id="RU363032"/>
    </source>
</evidence>
<organism evidence="7 8">
    <name type="scientific">Diplocloster agilis</name>
    <dbReference type="NCBI Taxonomy" id="2850323"/>
    <lineage>
        <taxon>Bacteria</taxon>
        <taxon>Bacillati</taxon>
        <taxon>Bacillota</taxon>
        <taxon>Clostridia</taxon>
        <taxon>Lachnospirales</taxon>
        <taxon>Lachnospiraceae</taxon>
        <taxon>Diplocloster</taxon>
    </lineage>
</organism>
<dbReference type="EMBL" id="JAHQCW010000003">
    <property type="protein sequence ID" value="MBU9735441.1"/>
    <property type="molecule type" value="Genomic_DNA"/>
</dbReference>
<evidence type="ECO:0000256" key="3">
    <source>
        <dbReference type="ARBA" id="ARBA00022989"/>
    </source>
</evidence>
<accession>A0A949K2P9</accession>
<feature type="transmembrane region" description="Helical" evidence="5">
    <location>
        <begin position="151"/>
        <end position="174"/>
    </location>
</feature>
<gene>
    <name evidence="7" type="ORF">KTH89_02765</name>
</gene>
<keyword evidence="4 5" id="KW-0472">Membrane</keyword>
<dbReference type="InterPro" id="IPR035906">
    <property type="entry name" value="MetI-like_sf"/>
</dbReference>
<evidence type="ECO:0000256" key="4">
    <source>
        <dbReference type="ARBA" id="ARBA00023136"/>
    </source>
</evidence>
<dbReference type="RefSeq" id="WP_238720538.1">
    <property type="nucleotide sequence ID" value="NZ_JAHQCW010000003.1"/>
</dbReference>
<dbReference type="NCBIfam" id="NF038017">
    <property type="entry name" value="ABC_perm1"/>
    <property type="match status" value="1"/>
</dbReference>
<keyword evidence="2 5" id="KW-0812">Transmembrane</keyword>
<reference evidence="7" key="1">
    <citation type="submission" date="2021-06" db="EMBL/GenBank/DDBJ databases">
        <title>Description of novel taxa of the family Lachnospiraceae.</title>
        <authorList>
            <person name="Chaplin A.V."/>
            <person name="Sokolova S.R."/>
            <person name="Pikina A.P."/>
            <person name="Korzhanova M."/>
            <person name="Belova V."/>
            <person name="Korostin D."/>
            <person name="Efimov B.A."/>
        </authorList>
    </citation>
    <scope>NUCLEOTIDE SEQUENCE</scope>
    <source>
        <strain evidence="7">ASD5720</strain>
    </source>
</reference>
<dbReference type="GO" id="GO:0005886">
    <property type="term" value="C:plasma membrane"/>
    <property type="evidence" value="ECO:0007669"/>
    <property type="project" value="UniProtKB-SubCell"/>
</dbReference>